<keyword evidence="2" id="KW-1185">Reference proteome</keyword>
<sequence length="92" mass="10443">MALANSVDPDETPHDAASHQGLRCLVKGISYTNLHSDLLFLVLNYNLIQFFWFQSNLCAEVADMRKVPPNIMGTLAEQNRTEISYDLYIVHC</sequence>
<dbReference type="Proteomes" id="UP000828390">
    <property type="component" value="Unassembled WGS sequence"/>
</dbReference>
<reference evidence="1" key="2">
    <citation type="submission" date="2020-11" db="EMBL/GenBank/DDBJ databases">
        <authorList>
            <person name="McCartney M.A."/>
            <person name="Auch B."/>
            <person name="Kono T."/>
            <person name="Mallez S."/>
            <person name="Becker A."/>
            <person name="Gohl D.M."/>
            <person name="Silverstein K.A.T."/>
            <person name="Koren S."/>
            <person name="Bechman K.B."/>
            <person name="Herman A."/>
            <person name="Abrahante J.E."/>
            <person name="Garbe J."/>
        </authorList>
    </citation>
    <scope>NUCLEOTIDE SEQUENCE</scope>
    <source>
        <strain evidence="1">Duluth1</strain>
        <tissue evidence="1">Whole animal</tissue>
    </source>
</reference>
<accession>A0A9D4R7K2</accession>
<gene>
    <name evidence="1" type="ORF">DPMN_100605</name>
</gene>
<evidence type="ECO:0000313" key="1">
    <source>
        <dbReference type="EMBL" id="KAH3857986.1"/>
    </source>
</evidence>
<name>A0A9D4R7K2_DREPO</name>
<dbReference type="AlphaFoldDB" id="A0A9D4R7K2"/>
<organism evidence="1 2">
    <name type="scientific">Dreissena polymorpha</name>
    <name type="common">Zebra mussel</name>
    <name type="synonym">Mytilus polymorpha</name>
    <dbReference type="NCBI Taxonomy" id="45954"/>
    <lineage>
        <taxon>Eukaryota</taxon>
        <taxon>Metazoa</taxon>
        <taxon>Spiralia</taxon>
        <taxon>Lophotrochozoa</taxon>
        <taxon>Mollusca</taxon>
        <taxon>Bivalvia</taxon>
        <taxon>Autobranchia</taxon>
        <taxon>Heteroconchia</taxon>
        <taxon>Euheterodonta</taxon>
        <taxon>Imparidentia</taxon>
        <taxon>Neoheterodontei</taxon>
        <taxon>Myida</taxon>
        <taxon>Dreissenoidea</taxon>
        <taxon>Dreissenidae</taxon>
        <taxon>Dreissena</taxon>
    </lineage>
</organism>
<comment type="caution">
    <text evidence="1">The sequence shown here is derived from an EMBL/GenBank/DDBJ whole genome shotgun (WGS) entry which is preliminary data.</text>
</comment>
<dbReference type="EMBL" id="JAIWYP010000003">
    <property type="protein sequence ID" value="KAH3857986.1"/>
    <property type="molecule type" value="Genomic_DNA"/>
</dbReference>
<evidence type="ECO:0000313" key="2">
    <source>
        <dbReference type="Proteomes" id="UP000828390"/>
    </source>
</evidence>
<protein>
    <submittedName>
        <fullName evidence="1">Uncharacterized protein</fullName>
    </submittedName>
</protein>
<proteinExistence type="predicted"/>
<reference evidence="1" key="1">
    <citation type="journal article" date="2019" name="bioRxiv">
        <title>The Genome of the Zebra Mussel, Dreissena polymorpha: A Resource for Invasive Species Research.</title>
        <authorList>
            <person name="McCartney M.A."/>
            <person name="Auch B."/>
            <person name="Kono T."/>
            <person name="Mallez S."/>
            <person name="Zhang Y."/>
            <person name="Obille A."/>
            <person name="Becker A."/>
            <person name="Abrahante J.E."/>
            <person name="Garbe J."/>
            <person name="Badalamenti J.P."/>
            <person name="Herman A."/>
            <person name="Mangelson H."/>
            <person name="Liachko I."/>
            <person name="Sullivan S."/>
            <person name="Sone E.D."/>
            <person name="Koren S."/>
            <person name="Silverstein K.A.T."/>
            <person name="Beckman K.B."/>
            <person name="Gohl D.M."/>
        </authorList>
    </citation>
    <scope>NUCLEOTIDE SEQUENCE</scope>
    <source>
        <strain evidence="1">Duluth1</strain>
        <tissue evidence="1">Whole animal</tissue>
    </source>
</reference>